<comment type="caution">
    <text evidence="1">The sequence shown here is derived from an EMBL/GenBank/DDBJ whole genome shotgun (WGS) entry which is preliminary data.</text>
</comment>
<name>A0A3R9MRL0_STRMT</name>
<dbReference type="AlphaFoldDB" id="A0A3R9MRL0"/>
<reference evidence="1 2" key="1">
    <citation type="submission" date="2018-11" db="EMBL/GenBank/DDBJ databases">
        <title>Species Designations Belie Phenotypic and Genotypic Heterogeneity in Oral Streptococci.</title>
        <authorList>
            <person name="Velsko I."/>
        </authorList>
    </citation>
    <scope>NUCLEOTIDE SEQUENCE [LARGE SCALE GENOMIC DNA]</scope>
    <source>
        <strain evidence="1 2">BCC30</strain>
    </source>
</reference>
<protein>
    <submittedName>
        <fullName evidence="1">Uncharacterized protein</fullName>
    </submittedName>
</protein>
<accession>A0A3R9MRL0</accession>
<sequence length="80" mass="9648">MFLNNDHEKYICNVVIPERVYRYLEDELRFIPQSEDLNFKHSRANAVPVKLAFVSIMKKKQEYYNGYLSFSKLLIVKRMD</sequence>
<gene>
    <name evidence="1" type="ORF">D8789_08620</name>
</gene>
<dbReference type="EMBL" id="RJPV01000008">
    <property type="protein sequence ID" value="RSJ88732.1"/>
    <property type="molecule type" value="Genomic_DNA"/>
</dbReference>
<dbReference type="Proteomes" id="UP000271977">
    <property type="component" value="Unassembled WGS sequence"/>
</dbReference>
<evidence type="ECO:0000313" key="1">
    <source>
        <dbReference type="EMBL" id="RSJ88732.1"/>
    </source>
</evidence>
<evidence type="ECO:0000313" key="2">
    <source>
        <dbReference type="Proteomes" id="UP000271977"/>
    </source>
</evidence>
<proteinExistence type="predicted"/>
<organism evidence="1 2">
    <name type="scientific">Streptococcus mitis</name>
    <dbReference type="NCBI Taxonomy" id="28037"/>
    <lineage>
        <taxon>Bacteria</taxon>
        <taxon>Bacillati</taxon>
        <taxon>Bacillota</taxon>
        <taxon>Bacilli</taxon>
        <taxon>Lactobacillales</taxon>
        <taxon>Streptococcaceae</taxon>
        <taxon>Streptococcus</taxon>
        <taxon>Streptococcus mitis group</taxon>
    </lineage>
</organism>